<proteinExistence type="predicted"/>
<comment type="caution">
    <text evidence="1">The sequence shown here is derived from an EMBL/GenBank/DDBJ whole genome shotgun (WGS) entry which is preliminary data.</text>
</comment>
<gene>
    <name evidence="1" type="ORF">DM484_29885</name>
</gene>
<dbReference type="AlphaFoldDB" id="A0A2W4QDW8"/>
<organism evidence="1 2">
    <name type="scientific">Candidatus Methylumidiphilus alinenensis</name>
    <dbReference type="NCBI Taxonomy" id="2202197"/>
    <lineage>
        <taxon>Bacteria</taxon>
        <taxon>Pseudomonadati</taxon>
        <taxon>Pseudomonadota</taxon>
        <taxon>Gammaproteobacteria</taxon>
        <taxon>Methylococcales</taxon>
        <taxon>Candidatus Methylumidiphilus</taxon>
    </lineage>
</organism>
<accession>A0A2W4QDW8</accession>
<protein>
    <submittedName>
        <fullName evidence="1">Uncharacterized protein</fullName>
    </submittedName>
</protein>
<sequence>MQTQTLKQEALESIKHLPDDVDIDEIMYRLHVINKLLKSRKAIEQGQVVAHEDLQREIEQW</sequence>
<evidence type="ECO:0000313" key="2">
    <source>
        <dbReference type="Proteomes" id="UP000249396"/>
    </source>
</evidence>
<evidence type="ECO:0000313" key="1">
    <source>
        <dbReference type="EMBL" id="PZN69376.1"/>
    </source>
</evidence>
<dbReference type="EMBL" id="QJPH01000578">
    <property type="protein sequence ID" value="PZN69376.1"/>
    <property type="molecule type" value="Genomic_DNA"/>
</dbReference>
<name>A0A2W4QDW8_9GAMM</name>
<dbReference type="Proteomes" id="UP000249396">
    <property type="component" value="Unassembled WGS sequence"/>
</dbReference>
<reference evidence="1 2" key="1">
    <citation type="journal article" date="2018" name="Aquat. Microb. Ecol.">
        <title>Gammaproteobacterial methanotrophs dominate.</title>
        <authorList>
            <person name="Rissanen A.J."/>
            <person name="Saarenheimo J."/>
            <person name="Tiirola M."/>
            <person name="Peura S."/>
            <person name="Aalto S.L."/>
            <person name="Karvinen A."/>
            <person name="Nykanen H."/>
        </authorList>
    </citation>
    <scope>NUCLEOTIDE SEQUENCE [LARGE SCALE GENOMIC DNA]</scope>
    <source>
        <strain evidence="1">AMbin10</strain>
    </source>
</reference>